<name>A0A6H1ZPC2_9ZZZZ</name>
<accession>A0A6H1ZPC2</accession>
<dbReference type="EMBL" id="MT144734">
    <property type="protein sequence ID" value="QJH98459.1"/>
    <property type="molecule type" value="Genomic_DNA"/>
</dbReference>
<protein>
    <submittedName>
        <fullName evidence="1">Uncharacterized protein</fullName>
    </submittedName>
</protein>
<dbReference type="AlphaFoldDB" id="A0A6H1ZPC2"/>
<proteinExistence type="predicted"/>
<evidence type="ECO:0000313" key="2">
    <source>
        <dbReference type="EMBL" id="QJH98459.1"/>
    </source>
</evidence>
<reference evidence="1" key="1">
    <citation type="submission" date="2020-03" db="EMBL/GenBank/DDBJ databases">
        <title>The deep terrestrial virosphere.</title>
        <authorList>
            <person name="Holmfeldt K."/>
            <person name="Nilsson E."/>
            <person name="Simone D."/>
            <person name="Lopez-Fernandez M."/>
            <person name="Wu X."/>
            <person name="de Brujin I."/>
            <person name="Lundin D."/>
            <person name="Andersson A."/>
            <person name="Bertilsson S."/>
            <person name="Dopson M."/>
        </authorList>
    </citation>
    <scope>NUCLEOTIDE SEQUENCE</scope>
    <source>
        <strain evidence="1">TM448A01287</strain>
        <strain evidence="2">TM448B01325</strain>
    </source>
</reference>
<sequence>MAEKAIIAYEEGAVLDMIKSILDVLKDFSEEDLKAWVKDQYPDPEEIYG</sequence>
<dbReference type="EMBL" id="MT144128">
    <property type="protein sequence ID" value="QJA49271.1"/>
    <property type="molecule type" value="Genomic_DNA"/>
</dbReference>
<gene>
    <name evidence="1" type="ORF">TM448A01287_0002</name>
    <name evidence="2" type="ORF">TM448B01325_0018</name>
</gene>
<organism evidence="1">
    <name type="scientific">viral metagenome</name>
    <dbReference type="NCBI Taxonomy" id="1070528"/>
    <lineage>
        <taxon>unclassified sequences</taxon>
        <taxon>metagenomes</taxon>
        <taxon>organismal metagenomes</taxon>
    </lineage>
</organism>
<evidence type="ECO:0000313" key="1">
    <source>
        <dbReference type="EMBL" id="QJA49271.1"/>
    </source>
</evidence>